<dbReference type="InterPro" id="IPR014914">
    <property type="entry name" value="RES_dom"/>
</dbReference>
<gene>
    <name evidence="2" type="ORF">C7K25_01515</name>
</gene>
<organism evidence="2 3">
    <name type="scientific">Gulosibacter molinativorax</name>
    <dbReference type="NCBI Taxonomy" id="256821"/>
    <lineage>
        <taxon>Bacteria</taxon>
        <taxon>Bacillati</taxon>
        <taxon>Actinomycetota</taxon>
        <taxon>Actinomycetes</taxon>
        <taxon>Micrococcales</taxon>
        <taxon>Microbacteriaceae</taxon>
        <taxon>Gulosibacter</taxon>
    </lineage>
</organism>
<evidence type="ECO:0000259" key="1">
    <source>
        <dbReference type="Pfam" id="PF08808"/>
    </source>
</evidence>
<dbReference type="RefSeq" id="WP_026935926.1">
    <property type="nucleotide sequence ID" value="NZ_PXVD01000002.1"/>
</dbReference>
<sequence>MSGGFPPQDLHCPDPGGCTVAVDELATLSRGGRLPTATFPPSRHWFRVYDARDGFAQSNPGYGDLRFAPFDEVATGARVPTLYLAESLAAALLETALHGVHERMPRVVSEQSLLGKLHAHVIPPTSLTLADLRDAQLARLGLGRAQIASASAEHYPCTRRVARTIHAEAPDLAGIVWHSRQAELVGGKPVEVAVIFAGRLPAARDAWKLGPYRNASGSLLEGAGRLLLDELAEELGVIMLPDLDD</sequence>
<evidence type="ECO:0000313" key="2">
    <source>
        <dbReference type="EMBL" id="MDJ1370058.1"/>
    </source>
</evidence>
<protein>
    <submittedName>
        <fullName evidence="2">RES domain-containing protein</fullName>
    </submittedName>
</protein>
<dbReference type="Proteomes" id="UP001170379">
    <property type="component" value="Unassembled WGS sequence"/>
</dbReference>
<feature type="domain" description="RES" evidence="1">
    <location>
        <begin position="49"/>
        <end position="203"/>
    </location>
</feature>
<evidence type="ECO:0000313" key="3">
    <source>
        <dbReference type="Proteomes" id="UP001170379"/>
    </source>
</evidence>
<reference evidence="2" key="1">
    <citation type="submission" date="2018-03" db="EMBL/GenBank/DDBJ databases">
        <authorList>
            <person name="Nunes O.C."/>
            <person name="Lopes A.R."/>
            <person name="Froufe H."/>
            <person name="Munoz-Merida A."/>
            <person name="Barroso C."/>
            <person name="Egas C."/>
        </authorList>
    </citation>
    <scope>NUCLEOTIDE SEQUENCE</scope>
    <source>
        <strain evidence="2">ON4</strain>
    </source>
</reference>
<reference evidence="2" key="2">
    <citation type="journal article" date="2022" name="Sci. Rep.">
        <title>In silico prediction of the enzymes involved in the degradation of the herbicide molinate by Gulosibacter molinativorax ON4T.</title>
        <authorList>
            <person name="Lopes A.R."/>
            <person name="Bunin E."/>
            <person name="Viana A.T."/>
            <person name="Froufe H."/>
            <person name="Munoz-Merida A."/>
            <person name="Pinho D."/>
            <person name="Figueiredo J."/>
            <person name="Barroso C."/>
            <person name="Vaz-Moreira I."/>
            <person name="Bellanger X."/>
            <person name="Egas C."/>
            <person name="Nunes O.C."/>
        </authorList>
    </citation>
    <scope>NUCLEOTIDE SEQUENCE</scope>
    <source>
        <strain evidence="2">ON4</strain>
    </source>
</reference>
<accession>A0ABT7C4B3</accession>
<comment type="caution">
    <text evidence="2">The sequence shown here is derived from an EMBL/GenBank/DDBJ whole genome shotgun (WGS) entry which is preliminary data.</text>
</comment>
<keyword evidence="3" id="KW-1185">Reference proteome</keyword>
<name>A0ABT7C4B3_9MICO</name>
<dbReference type="EMBL" id="PXVD01000002">
    <property type="protein sequence ID" value="MDJ1370058.1"/>
    <property type="molecule type" value="Genomic_DNA"/>
</dbReference>
<dbReference type="Pfam" id="PF08808">
    <property type="entry name" value="RES"/>
    <property type="match status" value="1"/>
</dbReference>
<proteinExistence type="predicted"/>